<evidence type="ECO:0000313" key="1">
    <source>
        <dbReference type="EMBL" id="AHC54828.1"/>
    </source>
</evidence>
<gene>
    <name evidence="1" type="ORF">TNS_ORF110</name>
</gene>
<sequence length="517" mass="58996">MNKKLLRLAFQLDSEDDEQKKKAEVGISSLAKSPILQNSVRLSSLETLFKTKRGDIGSDCLCASRDSLNFLADKRAKKEVDFLVLSAMSENIDSFQRLLNAVCLYNFGHFNICYELFSTLSKSQAMFLPHRLEALKFLVFSEEEENTETARSIIVQIAKDLEISSVARYKFVAEFSHPGCMKSLCNIERLWTTPPAEFMRDIQNSFFSVKENNGVRENILCAQCLLQLQVTPEEEKAQVMEWLCSVAENFALGDMDVQADACDVLLRLGSATYRARANTVLTLLAQEKRGMTTVYTDKQNVHTKSVNESVNEFLEKCIEEEPLDSSDFSSVHADVVRLANEKLSEEEKKKALAALERISIDTATFTDYELCLSDVFVIIWRRIQKKEASTRSQMLQRLLEELVDMAGTCSSGHCSRLVNSLSYFEANIRIGFREQIRANFSARMNSRIRKLEDVELQSNIICGMGDDENSQDRKTYLEFVAGNYPEIRDELYKEFVDGGYVTSEQFCEWSVFLNNEW</sequence>
<protein>
    <submittedName>
        <fullName evidence="1">Uncharacterized protein</fullName>
    </submittedName>
</protein>
<evidence type="ECO:0000313" key="2">
    <source>
        <dbReference type="Proteomes" id="UP000232615"/>
    </source>
</evidence>
<proteinExistence type="predicted"/>
<dbReference type="EMBL" id="KF483846">
    <property type="protein sequence ID" value="AHC54828.1"/>
    <property type="molecule type" value="Genomic_DNA"/>
</dbReference>
<reference evidence="1 2" key="1">
    <citation type="journal article" date="2014" name="Arch. Virol.">
        <title>Complete genome sequence of Tunisvirus, a new member of the proposed family Marseilleviridae.</title>
        <authorList>
            <person name="Aherfi S."/>
            <person name="Boughalmi M."/>
            <person name="Pagnier I."/>
            <person name="Fournous G."/>
            <person name="La Scola B."/>
            <person name="Raoult D."/>
            <person name="Colson P."/>
        </authorList>
    </citation>
    <scope>NUCLEOTIDE SEQUENCE [LARGE SCALE GENOMIC DNA]</scope>
    <source>
        <strain evidence="1 2">U484</strain>
    </source>
</reference>
<dbReference type="Proteomes" id="UP000232615">
    <property type="component" value="Segment"/>
</dbReference>
<name>V9SD65_9VIRU</name>
<keyword evidence="2" id="KW-1185">Reference proteome</keyword>
<accession>V9SD65</accession>
<organism evidence="1 2">
    <name type="scientific">Tunisvirus fontaine2</name>
    <dbReference type="NCBI Taxonomy" id="1421067"/>
    <lineage>
        <taxon>Viruses</taxon>
        <taxon>Varidnaviria</taxon>
        <taxon>Bamfordvirae</taxon>
        <taxon>Nucleocytoviricota</taxon>
        <taxon>Megaviricetes</taxon>
        <taxon>Pimascovirales</taxon>
        <taxon>Pimascovirales incertae sedis</taxon>
        <taxon>Marseilleviridae</taxon>
        <taxon>Losannavirus</taxon>
        <taxon>Losannavirus tunisense</taxon>
    </lineage>
</organism>